<proteinExistence type="predicted"/>
<feature type="non-terminal residue" evidence="1">
    <location>
        <position position="434"/>
    </location>
</feature>
<accession>A0A2M7QJ96</accession>
<organism evidence="1 2">
    <name type="scientific">Candidatus Roizmanbacteria bacterium CG_4_10_14_0_8_um_filter_33_9</name>
    <dbReference type="NCBI Taxonomy" id="1974826"/>
    <lineage>
        <taxon>Bacteria</taxon>
        <taxon>Candidatus Roizmaniibacteriota</taxon>
    </lineage>
</organism>
<dbReference type="Proteomes" id="UP000229401">
    <property type="component" value="Unassembled WGS sequence"/>
</dbReference>
<gene>
    <name evidence="1" type="ORF">COY87_01070</name>
</gene>
<dbReference type="AlphaFoldDB" id="A0A2M7QJ96"/>
<name>A0A2M7QJ96_9BACT</name>
<evidence type="ECO:0000313" key="2">
    <source>
        <dbReference type="Proteomes" id="UP000229401"/>
    </source>
</evidence>
<comment type="caution">
    <text evidence="1">The sequence shown here is derived from an EMBL/GenBank/DDBJ whole genome shotgun (WGS) entry which is preliminary data.</text>
</comment>
<reference evidence="2" key="1">
    <citation type="submission" date="2017-09" db="EMBL/GenBank/DDBJ databases">
        <title>Depth-based differentiation of microbial function through sediment-hosted aquifers and enrichment of novel symbionts in the deep terrestrial subsurface.</title>
        <authorList>
            <person name="Probst A.J."/>
            <person name="Ladd B."/>
            <person name="Jarett J.K."/>
            <person name="Geller-Mcgrath D.E."/>
            <person name="Sieber C.M.K."/>
            <person name="Emerson J.B."/>
            <person name="Anantharaman K."/>
            <person name="Thomas B.C."/>
            <person name="Malmstrom R."/>
            <person name="Stieglmeier M."/>
            <person name="Klingl A."/>
            <person name="Woyke T."/>
            <person name="Ryan C.M."/>
            <person name="Banfield J.F."/>
        </authorList>
    </citation>
    <scope>NUCLEOTIDE SEQUENCE [LARGE SCALE GENOMIC DNA]</scope>
</reference>
<sequence length="434" mass="51696">MSKRQLFLKLIDLLLFSLLLKSQAGIDKLEEKRGTYVTSPQEYFWIFILNHKLGISLSLKKQNTLVRANFWIWQMAWATKRYYKEQPNRYIRYRWQNVITKPIRWFRTKLETGDSSGWQNLKIYHYLNQFNKVIQNSDLSPHEKKLVISFRDQIGKEMYSATRIFMRQDFDRLSLNQLLSWYKITYQKLSEFFGSFYLILNGISQTDPRWKNTIDFMKQMVIIAASHDDVSDIKSDIGTNGRLQEPNLFALFLKKEDRIAIGKQFSGQYIFTSMDDIKKSYPYAYRSFMKFIRENLRKIDLIPGINLHPLLEFYFFYFPDYFMIPISPDSKTKSNIRVDSLQSVASLEKNVHIIARFREQVEQEKKINKKVFSRCYQDLVSYLYAQQMANSGLPLAQISSYINKPISTISHWLNENRLPISLRTKRIKELFNSN</sequence>
<dbReference type="EMBL" id="PFLI01000039">
    <property type="protein sequence ID" value="PIY72417.1"/>
    <property type="molecule type" value="Genomic_DNA"/>
</dbReference>
<evidence type="ECO:0000313" key="1">
    <source>
        <dbReference type="EMBL" id="PIY72417.1"/>
    </source>
</evidence>
<protein>
    <submittedName>
        <fullName evidence="1">Uncharacterized protein</fullName>
    </submittedName>
</protein>